<gene>
    <name evidence="2" type="ORF">COX47_03255</name>
</gene>
<accession>A0A2G9Y6D0</accession>
<sequence length="97" mass="10281">MIYALEINVTTFPTARLSNIGQLMNLLLPLVLAGAGLIFLVMLLKAAFDILSHGDNPDALKKAYGAIATSVIGLFIVIFSFVAVQLIGKIIGAQLIP</sequence>
<feature type="transmembrane region" description="Helical" evidence="1">
    <location>
        <begin position="26"/>
        <end position="44"/>
    </location>
</feature>
<dbReference type="Proteomes" id="UP000231025">
    <property type="component" value="Unassembled WGS sequence"/>
</dbReference>
<organism evidence="2 3">
    <name type="scientific">Candidatus Roizmanbacteria bacterium CG23_combo_of_CG06-09_8_20_14_all_35_49</name>
    <dbReference type="NCBI Taxonomy" id="1974863"/>
    <lineage>
        <taxon>Bacteria</taxon>
        <taxon>Candidatus Roizmaniibacteriota</taxon>
    </lineage>
</organism>
<keyword evidence="1" id="KW-0812">Transmembrane</keyword>
<dbReference type="AlphaFoldDB" id="A0A2G9Y6D0"/>
<reference evidence="2 3" key="1">
    <citation type="submission" date="2017-09" db="EMBL/GenBank/DDBJ databases">
        <title>Depth-based differentiation of microbial function through sediment-hosted aquifers and enrichment of novel symbionts in the deep terrestrial subsurface.</title>
        <authorList>
            <person name="Probst A.J."/>
            <person name="Ladd B."/>
            <person name="Jarett J.K."/>
            <person name="Geller-Mcgrath D.E."/>
            <person name="Sieber C.M."/>
            <person name="Emerson J.B."/>
            <person name="Anantharaman K."/>
            <person name="Thomas B.C."/>
            <person name="Malmstrom R."/>
            <person name="Stieglmeier M."/>
            <person name="Klingl A."/>
            <person name="Woyke T."/>
            <person name="Ryan C.M."/>
            <person name="Banfield J.F."/>
        </authorList>
    </citation>
    <scope>NUCLEOTIDE SEQUENCE [LARGE SCALE GENOMIC DNA]</scope>
    <source>
        <strain evidence="2">CG23_combo_of_CG06-09_8_20_14_all_35_49</strain>
    </source>
</reference>
<protein>
    <submittedName>
        <fullName evidence="2">Uncharacterized protein</fullName>
    </submittedName>
</protein>
<evidence type="ECO:0000256" key="1">
    <source>
        <dbReference type="SAM" id="Phobius"/>
    </source>
</evidence>
<feature type="transmembrane region" description="Helical" evidence="1">
    <location>
        <begin position="64"/>
        <end position="87"/>
    </location>
</feature>
<keyword evidence="1" id="KW-0472">Membrane</keyword>
<proteinExistence type="predicted"/>
<comment type="caution">
    <text evidence="2">The sequence shown here is derived from an EMBL/GenBank/DDBJ whole genome shotgun (WGS) entry which is preliminary data.</text>
</comment>
<evidence type="ECO:0000313" key="2">
    <source>
        <dbReference type="EMBL" id="PIP14799.1"/>
    </source>
</evidence>
<name>A0A2G9Y6D0_9BACT</name>
<evidence type="ECO:0000313" key="3">
    <source>
        <dbReference type="Proteomes" id="UP000231025"/>
    </source>
</evidence>
<keyword evidence="1" id="KW-1133">Transmembrane helix</keyword>
<dbReference type="EMBL" id="PCRE01000045">
    <property type="protein sequence ID" value="PIP14799.1"/>
    <property type="molecule type" value="Genomic_DNA"/>
</dbReference>